<evidence type="ECO:0000313" key="5">
    <source>
        <dbReference type="EMBL" id="MXY92273.1"/>
    </source>
</evidence>
<dbReference type="PANTHER" id="PTHR30502:SF0">
    <property type="entry name" value="PHOSPHOENOLPYRUVATE CARBOXYLASE FAMILY PROTEIN"/>
    <property type="match status" value="1"/>
</dbReference>
<dbReference type="AlphaFoldDB" id="A0A6B0YML2"/>
<proteinExistence type="inferred from homology"/>
<protein>
    <recommendedName>
        <fullName evidence="4">HpcH/HpaI aldolase/citrate lyase domain-containing protein</fullName>
    </recommendedName>
</protein>
<reference evidence="5" key="1">
    <citation type="submission" date="2019-09" db="EMBL/GenBank/DDBJ databases">
        <title>Characterisation of the sponge microbiome using genome-centric metagenomics.</title>
        <authorList>
            <person name="Engelberts J.P."/>
            <person name="Robbins S.J."/>
            <person name="De Goeij J.M."/>
            <person name="Aranda M."/>
            <person name="Bell S.C."/>
            <person name="Webster N.S."/>
        </authorList>
    </citation>
    <scope>NUCLEOTIDE SEQUENCE</scope>
    <source>
        <strain evidence="5">SB0664_bin_27</strain>
    </source>
</reference>
<evidence type="ECO:0000259" key="4">
    <source>
        <dbReference type="Pfam" id="PF03328"/>
    </source>
</evidence>
<comment type="similarity">
    <text evidence="1">Belongs to the HpcH/HpaI aldolase family.</text>
</comment>
<dbReference type="InterPro" id="IPR040442">
    <property type="entry name" value="Pyrv_kinase-like_dom_sf"/>
</dbReference>
<feature type="domain" description="HpcH/HpaI aldolase/citrate lyase" evidence="4">
    <location>
        <begin position="98"/>
        <end position="257"/>
    </location>
</feature>
<evidence type="ECO:0000256" key="2">
    <source>
        <dbReference type="ARBA" id="ARBA00022723"/>
    </source>
</evidence>
<evidence type="ECO:0000256" key="3">
    <source>
        <dbReference type="ARBA" id="ARBA00023239"/>
    </source>
</evidence>
<dbReference type="PANTHER" id="PTHR30502">
    <property type="entry name" value="2-KETO-3-DEOXY-L-RHAMNONATE ALDOLASE"/>
    <property type="match status" value="1"/>
</dbReference>
<evidence type="ECO:0000256" key="1">
    <source>
        <dbReference type="ARBA" id="ARBA00005568"/>
    </source>
</evidence>
<dbReference type="SUPFAM" id="SSF51621">
    <property type="entry name" value="Phosphoenolpyruvate/pyruvate domain"/>
    <property type="match status" value="1"/>
</dbReference>
<dbReference type="GO" id="GO:0046872">
    <property type="term" value="F:metal ion binding"/>
    <property type="evidence" value="ECO:0007669"/>
    <property type="project" value="UniProtKB-KW"/>
</dbReference>
<organism evidence="5">
    <name type="scientific">Caldilineaceae bacterium SB0664_bin_27</name>
    <dbReference type="NCBI Taxonomy" id="2605260"/>
    <lineage>
        <taxon>Bacteria</taxon>
        <taxon>Bacillati</taxon>
        <taxon>Chloroflexota</taxon>
        <taxon>Caldilineae</taxon>
        <taxon>Caldilineales</taxon>
        <taxon>Caldilineaceae</taxon>
    </lineage>
</organism>
<dbReference type="GO" id="GO:0005737">
    <property type="term" value="C:cytoplasm"/>
    <property type="evidence" value="ECO:0007669"/>
    <property type="project" value="TreeGrafter"/>
</dbReference>
<dbReference type="InterPro" id="IPR005000">
    <property type="entry name" value="Aldolase/citrate-lyase_domain"/>
</dbReference>
<dbReference type="Gene3D" id="3.20.20.60">
    <property type="entry name" value="Phosphoenolpyruvate-binding domains"/>
    <property type="match status" value="1"/>
</dbReference>
<sequence>MPRINRAIELLEAGQPIYYTGVRGGLTYENGIAHRDTWADYLMVEFEHGAFNPVGLGEFMRGLANAGTTRSGHRTPAVICTLPTDGTDENVMRANAWMVKQVLARGVHGILLCHAETPGAVRVFVESSRYPVASIGVSDGTNALSQGRRGAGGQSMAAEIWGVTPHEYVQKADVWPLNPEGEIMLGLKIENRRALANAEASAAVPGIAFAEWGPGDMGMSLGHPDAHDPPYPQEMSAARARVKSACDAAGVFFLNGVRPHDVAERIDEGVMVGSATEEAARIGREYSKREMPW</sequence>
<dbReference type="Pfam" id="PF03328">
    <property type="entry name" value="HpcH_HpaI"/>
    <property type="match status" value="1"/>
</dbReference>
<keyword evidence="2" id="KW-0479">Metal-binding</keyword>
<dbReference type="EMBL" id="VXRG01000026">
    <property type="protein sequence ID" value="MXY92273.1"/>
    <property type="molecule type" value="Genomic_DNA"/>
</dbReference>
<gene>
    <name evidence="5" type="ORF">F4Y42_02370</name>
</gene>
<comment type="caution">
    <text evidence="5">The sequence shown here is derived from an EMBL/GenBank/DDBJ whole genome shotgun (WGS) entry which is preliminary data.</text>
</comment>
<name>A0A6B0YML2_9CHLR</name>
<dbReference type="InterPro" id="IPR050251">
    <property type="entry name" value="HpcH-HpaI_aldolase"/>
</dbReference>
<keyword evidence="3" id="KW-0456">Lyase</keyword>
<dbReference type="GO" id="GO:0016832">
    <property type="term" value="F:aldehyde-lyase activity"/>
    <property type="evidence" value="ECO:0007669"/>
    <property type="project" value="TreeGrafter"/>
</dbReference>
<accession>A0A6B0YML2</accession>
<dbReference type="InterPro" id="IPR015813">
    <property type="entry name" value="Pyrv/PenolPyrv_kinase-like_dom"/>
</dbReference>